<evidence type="ECO:0000313" key="2">
    <source>
        <dbReference type="EMBL" id="GBP11606.1"/>
    </source>
</evidence>
<dbReference type="EMBL" id="BGZK01004919">
    <property type="protein sequence ID" value="GBP11606.1"/>
    <property type="molecule type" value="Genomic_DNA"/>
</dbReference>
<feature type="non-terminal residue" evidence="2">
    <location>
        <position position="1"/>
    </location>
</feature>
<dbReference type="AlphaFoldDB" id="A0A4C1TBR3"/>
<evidence type="ECO:0000313" key="3">
    <source>
        <dbReference type="Proteomes" id="UP000299102"/>
    </source>
</evidence>
<dbReference type="Proteomes" id="UP000299102">
    <property type="component" value="Unassembled WGS sequence"/>
</dbReference>
<proteinExistence type="predicted"/>
<evidence type="ECO:0000256" key="1">
    <source>
        <dbReference type="SAM" id="MobiDB-lite"/>
    </source>
</evidence>
<organism evidence="2 3">
    <name type="scientific">Eumeta variegata</name>
    <name type="common">Bagworm moth</name>
    <name type="synonym">Eumeta japonica</name>
    <dbReference type="NCBI Taxonomy" id="151549"/>
    <lineage>
        <taxon>Eukaryota</taxon>
        <taxon>Metazoa</taxon>
        <taxon>Ecdysozoa</taxon>
        <taxon>Arthropoda</taxon>
        <taxon>Hexapoda</taxon>
        <taxon>Insecta</taxon>
        <taxon>Pterygota</taxon>
        <taxon>Neoptera</taxon>
        <taxon>Endopterygota</taxon>
        <taxon>Lepidoptera</taxon>
        <taxon>Glossata</taxon>
        <taxon>Ditrysia</taxon>
        <taxon>Tineoidea</taxon>
        <taxon>Psychidae</taxon>
        <taxon>Oiketicinae</taxon>
        <taxon>Eumeta</taxon>
    </lineage>
</organism>
<feature type="compositionally biased region" description="Polar residues" evidence="1">
    <location>
        <begin position="38"/>
        <end position="50"/>
    </location>
</feature>
<keyword evidence="3" id="KW-1185">Reference proteome</keyword>
<sequence>VTFTLLLLRKAGASRFAVTHTARPRRRDAHTPAADFMGSTNQRQMRQSFETNDALPNIYMKY</sequence>
<feature type="region of interest" description="Disordered" evidence="1">
    <location>
        <begin position="18"/>
        <end position="50"/>
    </location>
</feature>
<protein>
    <submittedName>
        <fullName evidence="2">Uncharacterized protein</fullName>
    </submittedName>
</protein>
<comment type="caution">
    <text evidence="2">The sequence shown here is derived from an EMBL/GenBank/DDBJ whole genome shotgun (WGS) entry which is preliminary data.</text>
</comment>
<name>A0A4C1TBR3_EUMVA</name>
<reference evidence="2 3" key="1">
    <citation type="journal article" date="2019" name="Commun. Biol.">
        <title>The bagworm genome reveals a unique fibroin gene that provides high tensile strength.</title>
        <authorList>
            <person name="Kono N."/>
            <person name="Nakamura H."/>
            <person name="Ohtoshi R."/>
            <person name="Tomita M."/>
            <person name="Numata K."/>
            <person name="Arakawa K."/>
        </authorList>
    </citation>
    <scope>NUCLEOTIDE SEQUENCE [LARGE SCALE GENOMIC DNA]</scope>
</reference>
<gene>
    <name evidence="2" type="ORF">EVAR_73107_1</name>
</gene>
<accession>A0A4C1TBR3</accession>